<accession>A0A0D1WW26</accession>
<evidence type="ECO:0000256" key="1">
    <source>
        <dbReference type="ARBA" id="ARBA00022857"/>
    </source>
</evidence>
<feature type="domain" description="NmrA-like" evidence="3">
    <location>
        <begin position="21"/>
        <end position="273"/>
    </location>
</feature>
<dbReference type="InterPro" id="IPR051609">
    <property type="entry name" value="NmrA/Isoflavone_reductase-like"/>
</dbReference>
<dbReference type="Proteomes" id="UP000053599">
    <property type="component" value="Unassembled WGS sequence"/>
</dbReference>
<dbReference type="STRING" id="1016849.A0A0D1WW26"/>
<dbReference type="PANTHER" id="PTHR47706:SF11">
    <property type="entry name" value="ISOFLAVONE REDUCTASE FAMILY PROTEIN (AFU_ORTHOLOGUE AFUA_1G12510)"/>
    <property type="match status" value="1"/>
</dbReference>
<sequence>MTVQLPPPMAMLHNPVHQQSRNILILGATGVIGTYIIRAIVDAKEQFGRICIYTSNRTLMEKMADIAALEDWGVEIFTGRLESERSFKRACEGIDTIVSCVGRGGIEKQIPLITWAEQVGVRRFFPSEYGTDIEYWPESAQEPPHQLKLKVRAHMKTMKRLEHTYLVTGPYSDLYFGMMKARPELGEFDVKERKAILLGDGDGPVSFTAMADVGKFVVAALINSAASRNTTLIVHSFTATPHEILAEYEKQTGAKWEKSYTSAERLKEIEKEEYQIYSALATVVTLRRIWTDGGTLYKFYDEGILGQIESETLKSQVAANILKQNDGEGHFPSLMRKLSLQ</sequence>
<dbReference type="InterPro" id="IPR045312">
    <property type="entry name" value="PCBER-like"/>
</dbReference>
<dbReference type="AlphaFoldDB" id="A0A0D1WW26"/>
<name>A0A0D1WW26_9EURO</name>
<reference evidence="4 5" key="1">
    <citation type="submission" date="2015-01" db="EMBL/GenBank/DDBJ databases">
        <title>The Genome Sequence of Exophiala sideris CBS121828.</title>
        <authorList>
            <consortium name="The Broad Institute Genomics Platform"/>
            <person name="Cuomo C."/>
            <person name="de Hoog S."/>
            <person name="Gorbushina A."/>
            <person name="Stielow B."/>
            <person name="Teixiera M."/>
            <person name="Abouelleil A."/>
            <person name="Chapman S.B."/>
            <person name="Priest M."/>
            <person name="Young S.K."/>
            <person name="Wortman J."/>
            <person name="Nusbaum C."/>
            <person name="Birren B."/>
        </authorList>
    </citation>
    <scope>NUCLEOTIDE SEQUENCE [LARGE SCALE GENOMIC DNA]</scope>
    <source>
        <strain evidence="4 5">CBS 121828</strain>
    </source>
</reference>
<organism evidence="4 5">
    <name type="scientific">Exophiala sideris</name>
    <dbReference type="NCBI Taxonomy" id="1016849"/>
    <lineage>
        <taxon>Eukaryota</taxon>
        <taxon>Fungi</taxon>
        <taxon>Dikarya</taxon>
        <taxon>Ascomycota</taxon>
        <taxon>Pezizomycotina</taxon>
        <taxon>Eurotiomycetes</taxon>
        <taxon>Chaetothyriomycetidae</taxon>
        <taxon>Chaetothyriales</taxon>
        <taxon>Herpotrichiellaceae</taxon>
        <taxon>Exophiala</taxon>
    </lineage>
</organism>
<keyword evidence="2" id="KW-0560">Oxidoreductase</keyword>
<evidence type="ECO:0000313" key="4">
    <source>
        <dbReference type="EMBL" id="KIV79386.1"/>
    </source>
</evidence>
<dbReference type="CDD" id="cd05259">
    <property type="entry name" value="PCBER_SDR_a"/>
    <property type="match status" value="1"/>
</dbReference>
<evidence type="ECO:0000313" key="5">
    <source>
        <dbReference type="Proteomes" id="UP000053599"/>
    </source>
</evidence>
<dbReference type="InterPro" id="IPR036291">
    <property type="entry name" value="NAD(P)-bd_dom_sf"/>
</dbReference>
<dbReference type="SUPFAM" id="SSF51735">
    <property type="entry name" value="NAD(P)-binding Rossmann-fold domains"/>
    <property type="match status" value="1"/>
</dbReference>
<gene>
    <name evidence="4" type="ORF">PV11_06949</name>
</gene>
<dbReference type="HOGENOM" id="CLU_044876_2_0_1"/>
<dbReference type="PANTHER" id="PTHR47706">
    <property type="entry name" value="NMRA-LIKE FAMILY PROTEIN"/>
    <property type="match status" value="1"/>
</dbReference>
<dbReference type="Gene3D" id="3.90.25.10">
    <property type="entry name" value="UDP-galactose 4-epimerase, domain 1"/>
    <property type="match status" value="1"/>
</dbReference>
<dbReference type="InterPro" id="IPR008030">
    <property type="entry name" value="NmrA-like"/>
</dbReference>
<dbReference type="Pfam" id="PF05368">
    <property type="entry name" value="NmrA"/>
    <property type="match status" value="1"/>
</dbReference>
<dbReference type="OrthoDB" id="419598at2759"/>
<evidence type="ECO:0000259" key="3">
    <source>
        <dbReference type="Pfam" id="PF05368"/>
    </source>
</evidence>
<proteinExistence type="predicted"/>
<dbReference type="Gene3D" id="3.40.50.720">
    <property type="entry name" value="NAD(P)-binding Rossmann-like Domain"/>
    <property type="match status" value="1"/>
</dbReference>
<evidence type="ECO:0000256" key="2">
    <source>
        <dbReference type="ARBA" id="ARBA00023002"/>
    </source>
</evidence>
<dbReference type="GO" id="GO:0016491">
    <property type="term" value="F:oxidoreductase activity"/>
    <property type="evidence" value="ECO:0007669"/>
    <property type="project" value="UniProtKB-KW"/>
</dbReference>
<protein>
    <recommendedName>
        <fullName evidence="3">NmrA-like domain-containing protein</fullName>
    </recommendedName>
</protein>
<dbReference type="EMBL" id="KN846953">
    <property type="protein sequence ID" value="KIV79386.1"/>
    <property type="molecule type" value="Genomic_DNA"/>
</dbReference>
<keyword evidence="1" id="KW-0521">NADP</keyword>